<name>T1IQ77_STRMM</name>
<dbReference type="PANTHER" id="PTHR16002">
    <property type="entry name" value="TRANSMEMBRANE PROTEIN 248-LIKE"/>
    <property type="match status" value="1"/>
</dbReference>
<proteinExistence type="predicted"/>
<keyword evidence="8" id="KW-1185">Reference proteome</keyword>
<dbReference type="PhylomeDB" id="T1IQ77"/>
<evidence type="ECO:0000256" key="3">
    <source>
        <dbReference type="ARBA" id="ARBA00022989"/>
    </source>
</evidence>
<evidence type="ECO:0000259" key="6">
    <source>
        <dbReference type="Pfam" id="PF14940"/>
    </source>
</evidence>
<keyword evidence="2 5" id="KW-0812">Transmembrane</keyword>
<feature type="domain" description="TMEM248/TMEM219" evidence="6">
    <location>
        <begin position="15"/>
        <end position="242"/>
    </location>
</feature>
<keyword evidence="4 5" id="KW-0472">Membrane</keyword>
<dbReference type="eggNOG" id="ENOG502R6D8">
    <property type="taxonomic scope" value="Eukaryota"/>
</dbReference>
<protein>
    <recommendedName>
        <fullName evidence="6">TMEM248/TMEM219 domain-containing protein</fullName>
    </recommendedName>
</protein>
<dbReference type="Proteomes" id="UP000014500">
    <property type="component" value="Unassembled WGS sequence"/>
</dbReference>
<evidence type="ECO:0000313" key="8">
    <source>
        <dbReference type="Proteomes" id="UP000014500"/>
    </source>
</evidence>
<evidence type="ECO:0000256" key="5">
    <source>
        <dbReference type="SAM" id="Phobius"/>
    </source>
</evidence>
<dbReference type="STRING" id="126957.T1IQ77"/>
<evidence type="ECO:0000256" key="4">
    <source>
        <dbReference type="ARBA" id="ARBA00023136"/>
    </source>
</evidence>
<reference evidence="8" key="1">
    <citation type="submission" date="2011-05" db="EMBL/GenBank/DDBJ databases">
        <authorList>
            <person name="Richards S.R."/>
            <person name="Qu J."/>
            <person name="Jiang H."/>
            <person name="Jhangiani S.N."/>
            <person name="Agravi P."/>
            <person name="Goodspeed R."/>
            <person name="Gross S."/>
            <person name="Mandapat C."/>
            <person name="Jackson L."/>
            <person name="Mathew T."/>
            <person name="Pu L."/>
            <person name="Thornton R."/>
            <person name="Saada N."/>
            <person name="Wilczek-Boney K.B."/>
            <person name="Lee S."/>
            <person name="Kovar C."/>
            <person name="Wu Y."/>
            <person name="Scherer S.E."/>
            <person name="Worley K.C."/>
            <person name="Muzny D.M."/>
            <person name="Gibbs R."/>
        </authorList>
    </citation>
    <scope>NUCLEOTIDE SEQUENCE</scope>
    <source>
        <strain evidence="8">Brora</strain>
    </source>
</reference>
<sequence>MDHIAYQSFNPLQNVKGFILTRPPVLVFLICLITFAVTALSLAYFVRTSELRDPNVELDWNILLEKFANLNFCLERNKTHEKPSTAFELILKKEKNEHEMSLTTISDELSANNSISVAISLKFGSEVKNINSNVTTVNGVVPGPFLGFKGVFANNEYHVSFDLPHCETEECKTSFKTVCITFYGLPQLPNTDKMKKCSAHELLLTNSTSFSVQKYPESKEPIWICRGNIFRVVYTSNPNWTVVISEHDKTLINFHLMYTSYFLLLMVMTLLCFAVIRGRPKNKTFVQEKISFDS</sequence>
<dbReference type="HOGENOM" id="CLU_080742_0_0_1"/>
<evidence type="ECO:0000256" key="2">
    <source>
        <dbReference type="ARBA" id="ARBA00022692"/>
    </source>
</evidence>
<dbReference type="Pfam" id="PF14940">
    <property type="entry name" value="TMEM219"/>
    <property type="match status" value="1"/>
</dbReference>
<comment type="subcellular location">
    <subcellularLocation>
        <location evidence="1">Membrane</location>
    </subcellularLocation>
</comment>
<dbReference type="OMA" id="TLFCYAI"/>
<dbReference type="InterPro" id="IPR039493">
    <property type="entry name" value="TMEM248/TMEM219"/>
</dbReference>
<feature type="transmembrane region" description="Helical" evidence="5">
    <location>
        <begin position="256"/>
        <end position="276"/>
    </location>
</feature>
<feature type="transmembrane region" description="Helical" evidence="5">
    <location>
        <begin position="25"/>
        <end position="46"/>
    </location>
</feature>
<reference evidence="7" key="2">
    <citation type="submission" date="2015-02" db="UniProtKB">
        <authorList>
            <consortium name="EnsemblMetazoa"/>
        </authorList>
    </citation>
    <scope>IDENTIFICATION</scope>
</reference>
<dbReference type="GO" id="GO:0016020">
    <property type="term" value="C:membrane"/>
    <property type="evidence" value="ECO:0007669"/>
    <property type="project" value="UniProtKB-SubCell"/>
</dbReference>
<dbReference type="InterPro" id="IPR039587">
    <property type="entry name" value="TMEM248/TMEM219_dom"/>
</dbReference>
<dbReference type="PANTHER" id="PTHR16002:SF4">
    <property type="entry name" value="TMEM248_TMEM219 DOMAIN-CONTAINING PROTEIN"/>
    <property type="match status" value="1"/>
</dbReference>
<evidence type="ECO:0000256" key="1">
    <source>
        <dbReference type="ARBA" id="ARBA00004370"/>
    </source>
</evidence>
<accession>T1IQ77</accession>
<keyword evidence="3 5" id="KW-1133">Transmembrane helix</keyword>
<dbReference type="AlphaFoldDB" id="T1IQ77"/>
<organism evidence="7 8">
    <name type="scientific">Strigamia maritima</name>
    <name type="common">European centipede</name>
    <name type="synonym">Geophilus maritimus</name>
    <dbReference type="NCBI Taxonomy" id="126957"/>
    <lineage>
        <taxon>Eukaryota</taxon>
        <taxon>Metazoa</taxon>
        <taxon>Ecdysozoa</taxon>
        <taxon>Arthropoda</taxon>
        <taxon>Myriapoda</taxon>
        <taxon>Chilopoda</taxon>
        <taxon>Pleurostigmophora</taxon>
        <taxon>Geophilomorpha</taxon>
        <taxon>Linotaeniidae</taxon>
        <taxon>Strigamia</taxon>
    </lineage>
</organism>
<evidence type="ECO:0000313" key="7">
    <source>
        <dbReference type="EnsemblMetazoa" id="SMAR003187-PA"/>
    </source>
</evidence>
<dbReference type="EMBL" id="JH431295">
    <property type="status" value="NOT_ANNOTATED_CDS"/>
    <property type="molecule type" value="Genomic_DNA"/>
</dbReference>
<dbReference type="EnsemblMetazoa" id="SMAR003187-RA">
    <property type="protein sequence ID" value="SMAR003187-PA"/>
    <property type="gene ID" value="SMAR003187"/>
</dbReference>